<dbReference type="InterPro" id="IPR017144">
    <property type="entry name" value="Xaa-Arg_dipeptidase"/>
</dbReference>
<dbReference type="STRING" id="926567.TheveDRAFT_1703"/>
<dbReference type="PIRSF" id="PIRSF037226">
    <property type="entry name" value="Amidohydrolase_ACY1L2_prd"/>
    <property type="match status" value="1"/>
</dbReference>
<dbReference type="EMBL" id="CM001377">
    <property type="protein sequence ID" value="EHM10821.1"/>
    <property type="molecule type" value="Genomic_DNA"/>
</dbReference>
<dbReference type="eggNOG" id="COG1473">
    <property type="taxonomic scope" value="Bacteria"/>
</dbReference>
<comment type="similarity">
    <text evidence="1">Belongs to the peptidase M20A family.</text>
</comment>
<dbReference type="HOGENOM" id="CLU_031812_1_0_0"/>
<sequence>MTNHVRQEQALAEAFRFLEDHREAACAMSDRIGDNPELGGEEINTSGEFKRALLDWGFQVEDRLLGLKTAFRGTWGHGPVRIALLAEMDALPEIGHGCGHNLHGTASVFAALALAKALNPSEATITLFGTPAEETQGAKAAMADAGLFDQEDLALMFHCCSKVNFVDYRSMAMDSLEFTFTGQTSHAAAAPWEGRNALNGVNLFFHSLDMLRQHVKPSVRMHGIVTLGGTAPNVVPGEARTHWYFRCPTREELNPLLERVLNCARGCAMATETQVSWRNNETSFDDMMPNPPAEEAMGEVLKDLGFNLSKGPGPSGSTDVGNVSRRCPALQPELAIWDDPVPLHTREFARITKTPRAHQTLIQGAKALAAMAMRVVFQDHLRERMHRAFLDSKGNDRTD</sequence>
<name>H0UQQ7_9BACT</name>
<dbReference type="Gene3D" id="3.40.630.10">
    <property type="entry name" value="Zn peptidases"/>
    <property type="match status" value="1"/>
</dbReference>
<dbReference type="InterPro" id="IPR002933">
    <property type="entry name" value="Peptidase_M20"/>
</dbReference>
<dbReference type="Proteomes" id="UP000005730">
    <property type="component" value="Chromosome"/>
</dbReference>
<dbReference type="InterPro" id="IPR017439">
    <property type="entry name" value="Amidohydrolase"/>
</dbReference>
<dbReference type="GO" id="GO:0005737">
    <property type="term" value="C:cytoplasm"/>
    <property type="evidence" value="ECO:0007669"/>
    <property type="project" value="TreeGrafter"/>
</dbReference>
<dbReference type="SUPFAM" id="SSF55031">
    <property type="entry name" value="Bacterial exopeptidase dimerisation domain"/>
    <property type="match status" value="1"/>
</dbReference>
<dbReference type="PANTHER" id="PTHR30575">
    <property type="entry name" value="PEPTIDASE M20"/>
    <property type="match status" value="1"/>
</dbReference>
<organism evidence="3 4">
    <name type="scientific">Thermanaerovibrio velox DSM 12556</name>
    <dbReference type="NCBI Taxonomy" id="926567"/>
    <lineage>
        <taxon>Bacteria</taxon>
        <taxon>Thermotogati</taxon>
        <taxon>Synergistota</taxon>
        <taxon>Synergistia</taxon>
        <taxon>Synergistales</taxon>
        <taxon>Synergistaceae</taxon>
        <taxon>Thermanaerovibrio</taxon>
    </lineage>
</organism>
<evidence type="ECO:0000313" key="3">
    <source>
        <dbReference type="EMBL" id="EHM10821.1"/>
    </source>
</evidence>
<accession>H0UQQ7</accession>
<protein>
    <recommendedName>
        <fullName evidence="1">Peptidase M20 domain-containing protein 2</fullName>
    </recommendedName>
</protein>
<dbReference type="Gene3D" id="3.30.70.360">
    <property type="match status" value="1"/>
</dbReference>
<dbReference type="GO" id="GO:0016805">
    <property type="term" value="F:dipeptidase activity"/>
    <property type="evidence" value="ECO:0007669"/>
    <property type="project" value="InterPro"/>
</dbReference>
<dbReference type="InterPro" id="IPR036264">
    <property type="entry name" value="Bact_exopeptidase_dim_dom"/>
</dbReference>
<dbReference type="AlphaFoldDB" id="H0UQQ7"/>
<evidence type="ECO:0000259" key="2">
    <source>
        <dbReference type="Pfam" id="PF07687"/>
    </source>
</evidence>
<dbReference type="FunFam" id="3.30.70.360:FF:000004">
    <property type="entry name" value="Peptidase M20 domain-containing protein 2"/>
    <property type="match status" value="1"/>
</dbReference>
<keyword evidence="3" id="KW-0378">Hydrolase</keyword>
<dbReference type="NCBIfam" id="TIGR01891">
    <property type="entry name" value="amidohydrolases"/>
    <property type="match status" value="1"/>
</dbReference>
<dbReference type="RefSeq" id="WP_006584315.1">
    <property type="nucleotide sequence ID" value="NZ_CM001377.1"/>
</dbReference>
<keyword evidence="4" id="KW-1185">Reference proteome</keyword>
<dbReference type="SUPFAM" id="SSF53187">
    <property type="entry name" value="Zn-dependent exopeptidases"/>
    <property type="match status" value="1"/>
</dbReference>
<evidence type="ECO:0000256" key="1">
    <source>
        <dbReference type="PIRNR" id="PIRNR037226"/>
    </source>
</evidence>
<evidence type="ECO:0000313" key="4">
    <source>
        <dbReference type="Proteomes" id="UP000005730"/>
    </source>
</evidence>
<reference evidence="3 4" key="1">
    <citation type="submission" date="2011-10" db="EMBL/GenBank/DDBJ databases">
        <title>The Noncontiguous Finished genome of Thermanaerovibrio velox DSM 12556.</title>
        <authorList>
            <consortium name="US DOE Joint Genome Institute (JGI-PGF)"/>
            <person name="Lucas S."/>
            <person name="Copeland A."/>
            <person name="Lapidus A."/>
            <person name="Glavina del Rio T."/>
            <person name="Dalin E."/>
            <person name="Tice H."/>
            <person name="Bruce D."/>
            <person name="Goodwin L."/>
            <person name="Pitluck S."/>
            <person name="Peters L."/>
            <person name="Mikhailova N."/>
            <person name="Teshima H."/>
            <person name="Kyrpides N."/>
            <person name="Mavromatis K."/>
            <person name="Ivanova N."/>
            <person name="Markowitz V."/>
            <person name="Cheng J.-F."/>
            <person name="Hugenholtz P."/>
            <person name="Woyke T."/>
            <person name="Wu D."/>
            <person name="Spring S."/>
            <person name="Brambilla E.-M."/>
            <person name="Klenk H.-P."/>
            <person name="Eisen J.A."/>
        </authorList>
    </citation>
    <scope>NUCLEOTIDE SEQUENCE [LARGE SCALE GENOMIC DNA]</scope>
    <source>
        <strain evidence="3 4">DSM 12556</strain>
    </source>
</reference>
<feature type="domain" description="Peptidase M20 dimerisation" evidence="2">
    <location>
        <begin position="175"/>
        <end position="260"/>
    </location>
</feature>
<dbReference type="InterPro" id="IPR011650">
    <property type="entry name" value="Peptidase_M20_dimer"/>
</dbReference>
<dbReference type="InterPro" id="IPR052030">
    <property type="entry name" value="Peptidase_M20/M20A_hydrolases"/>
</dbReference>
<proteinExistence type="inferred from homology"/>
<dbReference type="Pfam" id="PF07687">
    <property type="entry name" value="M20_dimer"/>
    <property type="match status" value="1"/>
</dbReference>
<dbReference type="CDD" id="cd03887">
    <property type="entry name" value="M20_Acy1L2"/>
    <property type="match status" value="1"/>
</dbReference>
<gene>
    <name evidence="3" type="ORF">TheveDRAFT_1703</name>
</gene>
<dbReference type="GO" id="GO:0071713">
    <property type="term" value="F:para-aminobenzoyl-glutamate hydrolase activity"/>
    <property type="evidence" value="ECO:0007669"/>
    <property type="project" value="TreeGrafter"/>
</dbReference>
<dbReference type="GO" id="GO:0046657">
    <property type="term" value="P:folic acid catabolic process"/>
    <property type="evidence" value="ECO:0007669"/>
    <property type="project" value="TreeGrafter"/>
</dbReference>
<dbReference type="PANTHER" id="PTHR30575:SF0">
    <property type="entry name" value="XAA-ARG DIPEPTIDASE"/>
    <property type="match status" value="1"/>
</dbReference>
<dbReference type="Pfam" id="PF01546">
    <property type="entry name" value="Peptidase_M20"/>
    <property type="match status" value="1"/>
</dbReference>